<organism evidence="5 6">
    <name type="scientific">Beutenbergia cavernae (strain ATCC BAA-8 / DSM 12333 / CCUG 43141 / JCM 11478 / NBRC 16432 / NCIMB 13614 / HKI 0122)</name>
    <dbReference type="NCBI Taxonomy" id="471853"/>
    <lineage>
        <taxon>Bacteria</taxon>
        <taxon>Bacillati</taxon>
        <taxon>Actinomycetota</taxon>
        <taxon>Actinomycetes</taxon>
        <taxon>Micrococcales</taxon>
        <taxon>Beutenbergiaceae</taxon>
        <taxon>Beutenbergia</taxon>
    </lineage>
</organism>
<keyword evidence="1" id="KW-0175">Coiled coil</keyword>
<evidence type="ECO:0000259" key="3">
    <source>
        <dbReference type="PROSITE" id="PS51736"/>
    </source>
</evidence>
<evidence type="ECO:0000313" key="6">
    <source>
        <dbReference type="Proteomes" id="UP000007962"/>
    </source>
</evidence>
<feature type="region of interest" description="Disordered" evidence="2">
    <location>
        <begin position="210"/>
        <end position="229"/>
    </location>
</feature>
<dbReference type="HOGENOM" id="CLU_010686_18_18_11"/>
<dbReference type="EMBL" id="CP001618">
    <property type="protein sequence ID" value="ACQ80767.1"/>
    <property type="molecule type" value="Genomic_DNA"/>
</dbReference>
<reference evidence="5 6" key="1">
    <citation type="journal article" date="2009" name="Stand. Genomic Sci.">
        <title>Complete genome sequence of Beutenbergia cavernae type strain (HKI 0122).</title>
        <authorList>
            <person name="Land M."/>
            <person name="Pukall R."/>
            <person name="Abt B."/>
            <person name="Goker M."/>
            <person name="Rohde M."/>
            <person name="Glavina Del Rio T."/>
            <person name="Tice H."/>
            <person name="Copeland A."/>
            <person name="Cheng J.F."/>
            <person name="Lucas S."/>
            <person name="Chen F."/>
            <person name="Nolan M."/>
            <person name="Bruce D."/>
            <person name="Goodwin L."/>
            <person name="Pitluck S."/>
            <person name="Ivanova N."/>
            <person name="Mavromatis K."/>
            <person name="Ovchinnikova G."/>
            <person name="Pati A."/>
            <person name="Chen A."/>
            <person name="Palaniappan K."/>
            <person name="Hauser L."/>
            <person name="Chang Y.J."/>
            <person name="Jefferies C.C."/>
            <person name="Saunders E."/>
            <person name="Brettin T."/>
            <person name="Detter J.C."/>
            <person name="Han C."/>
            <person name="Chain P."/>
            <person name="Bristow J."/>
            <person name="Eisen J.A."/>
            <person name="Markowitz V."/>
            <person name="Hugenholtz P."/>
            <person name="Kyrpides N.C."/>
            <person name="Klenk H.P."/>
            <person name="Lapidus A."/>
        </authorList>
    </citation>
    <scope>NUCLEOTIDE SEQUENCE [LARGE SCALE GENOMIC DNA]</scope>
    <source>
        <strain evidence="6">ATCC BAA-8 / DSM 12333 / NBRC 16432</strain>
    </source>
</reference>
<accession>C5BWV1</accession>
<dbReference type="SMART" id="SM00857">
    <property type="entry name" value="Resolvase"/>
    <property type="match status" value="1"/>
</dbReference>
<protein>
    <submittedName>
        <fullName evidence="5">Resolvase domain protein</fullName>
    </submittedName>
</protein>
<dbReference type="PANTHER" id="PTHR30461:SF23">
    <property type="entry name" value="DNA RECOMBINASE-RELATED"/>
    <property type="match status" value="1"/>
</dbReference>
<name>C5BWV1_BEUC1</name>
<keyword evidence="6" id="KW-1185">Reference proteome</keyword>
<evidence type="ECO:0000313" key="5">
    <source>
        <dbReference type="EMBL" id="ACQ80767.1"/>
    </source>
</evidence>
<evidence type="ECO:0000256" key="1">
    <source>
        <dbReference type="SAM" id="Coils"/>
    </source>
</evidence>
<dbReference type="PROSITE" id="PS51736">
    <property type="entry name" value="RECOMBINASES_3"/>
    <property type="match status" value="1"/>
</dbReference>
<dbReference type="InterPro" id="IPR036162">
    <property type="entry name" value="Resolvase-like_N_sf"/>
</dbReference>
<dbReference type="eggNOG" id="COG1961">
    <property type="taxonomic scope" value="Bacteria"/>
</dbReference>
<dbReference type="GO" id="GO:0000150">
    <property type="term" value="F:DNA strand exchange activity"/>
    <property type="evidence" value="ECO:0007669"/>
    <property type="project" value="InterPro"/>
</dbReference>
<dbReference type="PANTHER" id="PTHR30461">
    <property type="entry name" value="DNA-INVERTASE FROM LAMBDOID PROPHAGE"/>
    <property type="match status" value="1"/>
</dbReference>
<dbReference type="InterPro" id="IPR050639">
    <property type="entry name" value="SSR_resolvase"/>
</dbReference>
<feature type="domain" description="Recombinase" evidence="4">
    <location>
        <begin position="168"/>
        <end position="284"/>
    </location>
</feature>
<dbReference type="Proteomes" id="UP000007962">
    <property type="component" value="Chromosome"/>
</dbReference>
<dbReference type="CDD" id="cd00338">
    <property type="entry name" value="Ser_Recombinase"/>
    <property type="match status" value="1"/>
</dbReference>
<dbReference type="AlphaFoldDB" id="C5BWV1"/>
<dbReference type="KEGG" id="bcv:Bcav_2519"/>
<sequence length="494" mass="53056">MIRGTIAGMRAALYVRISADPEGRELGVARQEEDCRALAQRLGLEVVAVFADNDVSASTRSTKKRPRYDAMLESARAGEFGAILAYSNSRLTRRPREVEDLIELAERDGVRLHTVVSGDDDLSTADGRMVARIKGNVDTAESERTSERAQRAKLQAAQAGRYRGGPRPFGYRRGGLEPEPLEAAALRGAAESIAAGGSLRSAASRIAADGFTSSGRRKPGSGPDGPIQRRPIDALWLRRVLLRPRNAGLLEHRGGVVGPAEWPAIVPEPLWRAVCAILTDPSRRTNSGASGRRNLLSGVATCDVCGSRIIATGTSSRAGNPRRVYACSGERKCVTRARDVVDAYVREVAKAYLREHLPDLMRADGSADAAALADAQANADGIRREMDALAAQTAAGTLTVAQLVTINVGLRERLDATEAAIARARERVRFADLADAPDPGEAFENLPLDRQSAALAALFTITIKPQGRGRPKGWRPGMPYFDPDSVDVTARRSP</sequence>
<feature type="coiled-coil region" evidence="1">
    <location>
        <begin position="372"/>
        <end position="427"/>
    </location>
</feature>
<dbReference type="GO" id="GO:0003677">
    <property type="term" value="F:DNA binding"/>
    <property type="evidence" value="ECO:0007669"/>
    <property type="project" value="InterPro"/>
</dbReference>
<gene>
    <name evidence="5" type="ordered locus">Bcav_2519</name>
</gene>
<dbReference type="InterPro" id="IPR038109">
    <property type="entry name" value="DNA_bind_recomb_sf"/>
</dbReference>
<dbReference type="Gene3D" id="3.90.1750.20">
    <property type="entry name" value="Putative Large Serine Recombinase, Chain B, Domain 2"/>
    <property type="match status" value="1"/>
</dbReference>
<proteinExistence type="predicted"/>
<evidence type="ECO:0000256" key="2">
    <source>
        <dbReference type="SAM" id="MobiDB-lite"/>
    </source>
</evidence>
<dbReference type="PROSITE" id="PS51737">
    <property type="entry name" value="RECOMBINASE_DNA_BIND"/>
    <property type="match status" value="1"/>
</dbReference>
<feature type="domain" description="Resolvase/invertase-type recombinase catalytic" evidence="3">
    <location>
        <begin position="10"/>
        <end position="160"/>
    </location>
</feature>
<dbReference type="STRING" id="471853.Bcav_2519"/>
<dbReference type="Pfam" id="PF07508">
    <property type="entry name" value="Recombinase"/>
    <property type="match status" value="1"/>
</dbReference>
<dbReference type="SUPFAM" id="SSF53041">
    <property type="entry name" value="Resolvase-like"/>
    <property type="match status" value="1"/>
</dbReference>
<evidence type="ECO:0000259" key="4">
    <source>
        <dbReference type="PROSITE" id="PS51737"/>
    </source>
</evidence>
<dbReference type="InterPro" id="IPR011109">
    <property type="entry name" value="DNA_bind_recombinase_dom"/>
</dbReference>
<feature type="region of interest" description="Disordered" evidence="2">
    <location>
        <begin position="467"/>
        <end position="494"/>
    </location>
</feature>
<dbReference type="InterPro" id="IPR006119">
    <property type="entry name" value="Resolv_N"/>
</dbReference>
<dbReference type="Gene3D" id="3.40.50.1390">
    <property type="entry name" value="Resolvase, N-terminal catalytic domain"/>
    <property type="match status" value="1"/>
</dbReference>
<dbReference type="Pfam" id="PF00239">
    <property type="entry name" value="Resolvase"/>
    <property type="match status" value="1"/>
</dbReference>